<comment type="caution">
    <text evidence="2">The sequence shown here is derived from an EMBL/GenBank/DDBJ whole genome shotgun (WGS) entry which is preliminary data.</text>
</comment>
<name>A0A3S0WWJ5_9PROT</name>
<dbReference type="OrthoDB" id="8479603at2"/>
<sequence>MAGTGEGREGPALVCRNVKVNGRRTSLRMEPYIWDSLKEICERERLTLNEVCTRIDERRGEANLTASIRVFIVSYYRTAIGSRGFAEDDGPSPILRKALDDAVPLED</sequence>
<dbReference type="Pfam" id="PF13467">
    <property type="entry name" value="RHH_4"/>
    <property type="match status" value="1"/>
</dbReference>
<dbReference type="Gene3D" id="1.10.3990.20">
    <property type="entry name" value="protein bp1543"/>
    <property type="match status" value="1"/>
</dbReference>
<evidence type="ECO:0000259" key="1">
    <source>
        <dbReference type="Pfam" id="PF13467"/>
    </source>
</evidence>
<evidence type="ECO:0000313" key="3">
    <source>
        <dbReference type="Proteomes" id="UP000280346"/>
    </source>
</evidence>
<dbReference type="InterPro" id="IPR038268">
    <property type="entry name" value="RHH_sf"/>
</dbReference>
<dbReference type="InterPro" id="IPR027373">
    <property type="entry name" value="RHH_dom"/>
</dbReference>
<gene>
    <name evidence="2" type="ORF">EJ913_06695</name>
</gene>
<evidence type="ECO:0000313" key="2">
    <source>
        <dbReference type="EMBL" id="RUQ74052.1"/>
    </source>
</evidence>
<dbReference type="AlphaFoldDB" id="A0A3S0WWJ5"/>
<dbReference type="Proteomes" id="UP000280346">
    <property type="component" value="Unassembled WGS sequence"/>
</dbReference>
<accession>A0A3S0WWJ5</accession>
<feature type="domain" description="Ribbon-helix-helix" evidence="1">
    <location>
        <begin position="14"/>
        <end position="76"/>
    </location>
</feature>
<dbReference type="EMBL" id="RZIJ01000004">
    <property type="protein sequence ID" value="RUQ74052.1"/>
    <property type="molecule type" value="Genomic_DNA"/>
</dbReference>
<protein>
    <recommendedName>
        <fullName evidence="1">Ribbon-helix-helix domain-containing protein</fullName>
    </recommendedName>
</protein>
<proteinExistence type="predicted"/>
<reference evidence="2 3" key="1">
    <citation type="submission" date="2018-12" db="EMBL/GenBank/DDBJ databases">
        <authorList>
            <person name="Yang Y."/>
        </authorList>
    </citation>
    <scope>NUCLEOTIDE SEQUENCE [LARGE SCALE GENOMIC DNA]</scope>
    <source>
        <strain evidence="2 3">GSF71</strain>
    </source>
</reference>
<keyword evidence="3" id="KW-1185">Reference proteome</keyword>
<organism evidence="2 3">
    <name type="scientific">Azospirillum doebereinerae</name>
    <dbReference type="NCBI Taxonomy" id="92933"/>
    <lineage>
        <taxon>Bacteria</taxon>
        <taxon>Pseudomonadati</taxon>
        <taxon>Pseudomonadota</taxon>
        <taxon>Alphaproteobacteria</taxon>
        <taxon>Rhodospirillales</taxon>
        <taxon>Azospirillaceae</taxon>
        <taxon>Azospirillum</taxon>
    </lineage>
</organism>